<protein>
    <recommendedName>
        <fullName evidence="3">Aspartic peptidase DDI1-type domain-containing protein</fullName>
    </recommendedName>
</protein>
<evidence type="ECO:0008006" key="3">
    <source>
        <dbReference type="Google" id="ProtNLM"/>
    </source>
</evidence>
<keyword evidence="1" id="KW-1133">Transmembrane helix</keyword>
<keyword evidence="1" id="KW-0472">Membrane</keyword>
<dbReference type="InterPro" id="IPR021109">
    <property type="entry name" value="Peptidase_aspartic_dom_sf"/>
</dbReference>
<reference evidence="2" key="1">
    <citation type="submission" date="2019-05" db="EMBL/GenBank/DDBJ databases">
        <title>The de novo reference genome and transcriptome assemblies of the wild tomato species Solanum chilense.</title>
        <authorList>
            <person name="Stam R."/>
            <person name="Nosenko T."/>
            <person name="Hoerger A.C."/>
            <person name="Stephan W."/>
            <person name="Seidel M.A."/>
            <person name="Kuhn J.M.M."/>
            <person name="Haberer G."/>
            <person name="Tellier A."/>
        </authorList>
    </citation>
    <scope>NUCLEOTIDE SEQUENCE</scope>
    <source>
        <tissue evidence="2">Mature leaves</tissue>
    </source>
</reference>
<dbReference type="AlphaFoldDB" id="A0A6N2C380"/>
<comment type="caution">
    <text evidence="2">The sequence shown here is derived from an EMBL/GenBank/DDBJ whole genome shotgun (WGS) entry which is preliminary data.</text>
</comment>
<proteinExistence type="predicted"/>
<evidence type="ECO:0000313" key="2">
    <source>
        <dbReference type="EMBL" id="TMX01196.1"/>
    </source>
</evidence>
<organism evidence="2">
    <name type="scientific">Solanum chilense</name>
    <name type="common">Tomato</name>
    <name type="synonym">Lycopersicon chilense</name>
    <dbReference type="NCBI Taxonomy" id="4083"/>
    <lineage>
        <taxon>Eukaryota</taxon>
        <taxon>Viridiplantae</taxon>
        <taxon>Streptophyta</taxon>
        <taxon>Embryophyta</taxon>
        <taxon>Tracheophyta</taxon>
        <taxon>Spermatophyta</taxon>
        <taxon>Magnoliopsida</taxon>
        <taxon>eudicotyledons</taxon>
        <taxon>Gunneridae</taxon>
        <taxon>Pentapetalae</taxon>
        <taxon>asterids</taxon>
        <taxon>lamiids</taxon>
        <taxon>Solanales</taxon>
        <taxon>Solanaceae</taxon>
        <taxon>Solanoideae</taxon>
        <taxon>Solaneae</taxon>
        <taxon>Solanum</taxon>
        <taxon>Solanum subgen. Lycopersicon</taxon>
    </lineage>
</organism>
<sequence length="219" mass="24640">MGTKLSARIDKQDENIRNIHMSQMSLEKQVAQVVNSLNLRPKIVEEVVKSSNVEVLTPQKNLPPPFPQRLKSSMKMNSSCILKYFKYVKDIGVSKRGLTEYETAALTEECISRIQNILPKKLKDPGNFTIQITIEQSVHARGLCDLGKSINLMPLSLYQRLCLVSPKRTIVIIQLADRCIARTEGVVADVLLQVGSLIFVVYFVVLHFAPDFEVPFILG</sequence>
<dbReference type="PANTHER" id="PTHR33067:SF39">
    <property type="entry name" value="TRANSCRIPTION FACTOR INTERACTOR AND REGULATOR CCHC(ZN) FAMILY"/>
    <property type="match status" value="1"/>
</dbReference>
<gene>
    <name evidence="2" type="ORF">EJD97_024959</name>
</gene>
<evidence type="ECO:0000256" key="1">
    <source>
        <dbReference type="SAM" id="Phobius"/>
    </source>
</evidence>
<dbReference type="EMBL" id="RXGB01000916">
    <property type="protein sequence ID" value="TMX01196.1"/>
    <property type="molecule type" value="Genomic_DNA"/>
</dbReference>
<feature type="transmembrane region" description="Helical" evidence="1">
    <location>
        <begin position="190"/>
        <end position="209"/>
    </location>
</feature>
<name>A0A6N2C380_SOLCI</name>
<dbReference type="Gene3D" id="2.40.70.10">
    <property type="entry name" value="Acid Proteases"/>
    <property type="match status" value="1"/>
</dbReference>
<dbReference type="PANTHER" id="PTHR33067">
    <property type="entry name" value="RNA-DIRECTED DNA POLYMERASE-RELATED"/>
    <property type="match status" value="1"/>
</dbReference>
<dbReference type="CDD" id="cd00303">
    <property type="entry name" value="retropepsin_like"/>
    <property type="match status" value="1"/>
</dbReference>
<keyword evidence="1" id="KW-0812">Transmembrane</keyword>
<accession>A0A6N2C380</accession>